<name>K8XGT0_RHOOP</name>
<organism evidence="2 3">
    <name type="scientific">Rhodococcus opacus M213</name>
    <dbReference type="NCBI Taxonomy" id="1129896"/>
    <lineage>
        <taxon>Bacteria</taxon>
        <taxon>Bacillati</taxon>
        <taxon>Actinomycetota</taxon>
        <taxon>Actinomycetes</taxon>
        <taxon>Mycobacteriales</taxon>
        <taxon>Nocardiaceae</taxon>
        <taxon>Rhodococcus</taxon>
    </lineage>
</organism>
<evidence type="ECO:0000313" key="2">
    <source>
        <dbReference type="EMBL" id="EKT80808.1"/>
    </source>
</evidence>
<proteinExistence type="predicted"/>
<protein>
    <submittedName>
        <fullName evidence="2">Uncharacterized protein</fullName>
    </submittedName>
</protein>
<accession>K8XGT0</accession>
<comment type="caution">
    <text evidence="2">The sequence shown here is derived from an EMBL/GenBank/DDBJ whole genome shotgun (WGS) entry which is preliminary data.</text>
</comment>
<feature type="compositionally biased region" description="Basic residues" evidence="1">
    <location>
        <begin position="1"/>
        <end position="14"/>
    </location>
</feature>
<evidence type="ECO:0000256" key="1">
    <source>
        <dbReference type="SAM" id="MobiDB-lite"/>
    </source>
</evidence>
<sequence length="112" mass="13018">MRRLHCTRHLHRQPQRLAQRQRTVAADPRIEGILRVKGHYYVRQVTVGGADLQNINDVRVAGQPAHRPLFPEKPRPVLLVKFGGEHLHHHRAFQVRLGATVDHRSRSAWVQR</sequence>
<dbReference type="Proteomes" id="UP000005951">
    <property type="component" value="Unassembled WGS sequence"/>
</dbReference>
<reference evidence="2 3" key="1">
    <citation type="journal article" date="2013" name="Genome Announc.">
        <title>Draft Genome Sequence of Rhodococcus opacus Strain M213 Shows a Diverse Catabolic Potential.</title>
        <authorList>
            <person name="Pathak A."/>
            <person name="Green S.J."/>
            <person name="Ogram A."/>
            <person name="Chauhan A."/>
        </authorList>
    </citation>
    <scope>NUCLEOTIDE SEQUENCE [LARGE SCALE GENOMIC DNA]</scope>
    <source>
        <strain evidence="2 3">M213</strain>
    </source>
</reference>
<evidence type="ECO:0000313" key="3">
    <source>
        <dbReference type="Proteomes" id="UP000005951"/>
    </source>
</evidence>
<gene>
    <name evidence="2" type="ORF">WSS_A20519</name>
</gene>
<feature type="region of interest" description="Disordered" evidence="1">
    <location>
        <begin position="1"/>
        <end position="22"/>
    </location>
</feature>
<dbReference type="AlphaFoldDB" id="K8XGT0"/>
<dbReference type="EMBL" id="AJYC02000065">
    <property type="protein sequence ID" value="EKT80808.1"/>
    <property type="molecule type" value="Genomic_DNA"/>
</dbReference>